<keyword evidence="3" id="KW-1185">Reference proteome</keyword>
<reference evidence="2 3" key="1">
    <citation type="journal article" date="2024" name="Insects">
        <title>An Improved Chromosome-Level Genome Assembly of the Firefly Pyrocoelia pectoralis.</title>
        <authorList>
            <person name="Fu X."/>
            <person name="Meyer-Rochow V.B."/>
            <person name="Ballantyne L."/>
            <person name="Zhu X."/>
        </authorList>
    </citation>
    <scope>NUCLEOTIDE SEQUENCE [LARGE SCALE GENOMIC DNA]</scope>
    <source>
        <strain evidence="2">XCY_ONT2</strain>
    </source>
</reference>
<feature type="compositionally biased region" description="Basic residues" evidence="1">
    <location>
        <begin position="116"/>
        <end position="125"/>
    </location>
</feature>
<evidence type="ECO:0000256" key="1">
    <source>
        <dbReference type="SAM" id="MobiDB-lite"/>
    </source>
</evidence>
<sequence>MKQEKEKSEKQLRPDAPAYVPIVRNPVQVILEHFSSKEPQSSRYSRKSVRRITDPNGPRPILGTKTPFPRPILGRKEDNIIENDEESIQEFVSMEFRSVNRKMQKMKTDENDLGKTNRRKNKSNS</sequence>
<feature type="region of interest" description="Disordered" evidence="1">
    <location>
        <begin position="99"/>
        <end position="125"/>
    </location>
</feature>
<organism evidence="2 3">
    <name type="scientific">Pyrocoelia pectoralis</name>
    <dbReference type="NCBI Taxonomy" id="417401"/>
    <lineage>
        <taxon>Eukaryota</taxon>
        <taxon>Metazoa</taxon>
        <taxon>Ecdysozoa</taxon>
        <taxon>Arthropoda</taxon>
        <taxon>Hexapoda</taxon>
        <taxon>Insecta</taxon>
        <taxon>Pterygota</taxon>
        <taxon>Neoptera</taxon>
        <taxon>Endopterygota</taxon>
        <taxon>Coleoptera</taxon>
        <taxon>Polyphaga</taxon>
        <taxon>Elateriformia</taxon>
        <taxon>Elateroidea</taxon>
        <taxon>Lampyridae</taxon>
        <taxon>Lampyrinae</taxon>
        <taxon>Pyrocoelia</taxon>
    </lineage>
</organism>
<feature type="compositionally biased region" description="Basic and acidic residues" evidence="1">
    <location>
        <begin position="106"/>
        <end position="115"/>
    </location>
</feature>
<gene>
    <name evidence="2" type="ORF">RI129_001685</name>
</gene>
<dbReference type="Proteomes" id="UP001329430">
    <property type="component" value="Chromosome 1"/>
</dbReference>
<evidence type="ECO:0000313" key="3">
    <source>
        <dbReference type="Proteomes" id="UP001329430"/>
    </source>
</evidence>
<dbReference type="AlphaFoldDB" id="A0AAN7VVD8"/>
<dbReference type="EMBL" id="JAVRBK010000001">
    <property type="protein sequence ID" value="KAK5650656.1"/>
    <property type="molecule type" value="Genomic_DNA"/>
</dbReference>
<protein>
    <submittedName>
        <fullName evidence="2">Uncharacterized protein</fullName>
    </submittedName>
</protein>
<proteinExistence type="predicted"/>
<name>A0AAN7VVD8_9COLE</name>
<accession>A0AAN7VVD8</accession>
<evidence type="ECO:0000313" key="2">
    <source>
        <dbReference type="EMBL" id="KAK5650656.1"/>
    </source>
</evidence>
<feature type="region of interest" description="Disordered" evidence="1">
    <location>
        <begin position="34"/>
        <end position="73"/>
    </location>
</feature>
<comment type="caution">
    <text evidence="2">The sequence shown here is derived from an EMBL/GenBank/DDBJ whole genome shotgun (WGS) entry which is preliminary data.</text>
</comment>